<sequence>MAQLIQLQKIHSQQGAALAVALVLMLVLTSLAVTLLYNTSLDTKMAHATVIKKSSLNATLGGSDEFINKAHNRDALFAGVNPLTGTSDVNSVSLSGENLNGEAEALTDNPTNCPHFSRTQASDSYIRCTRFEIKVQHQFGQNEHGRTEVVTAVASQIPGES</sequence>
<dbReference type="Proteomes" id="UP001467690">
    <property type="component" value="Unassembled WGS sequence"/>
</dbReference>
<comment type="caution">
    <text evidence="2">The sequence shown here is derived from an EMBL/GenBank/DDBJ whole genome shotgun (WGS) entry which is preliminary data.</text>
</comment>
<keyword evidence="1" id="KW-1133">Transmembrane helix</keyword>
<accession>A0ABV1RMK6</accession>
<dbReference type="EMBL" id="JBELOE010000284">
    <property type="protein sequence ID" value="MER2494183.1"/>
    <property type="molecule type" value="Genomic_DNA"/>
</dbReference>
<feature type="transmembrane region" description="Helical" evidence="1">
    <location>
        <begin position="16"/>
        <end position="37"/>
    </location>
</feature>
<keyword evidence="1" id="KW-0812">Transmembrane</keyword>
<keyword evidence="1" id="KW-0472">Membrane</keyword>
<name>A0ABV1RMK6_9ALTE</name>
<evidence type="ECO:0000256" key="1">
    <source>
        <dbReference type="SAM" id="Phobius"/>
    </source>
</evidence>
<dbReference type="RefSeq" id="WP_143871316.1">
    <property type="nucleotide sequence ID" value="NZ_CP041660.1"/>
</dbReference>
<protein>
    <submittedName>
        <fullName evidence="2">Pilus assembly PilX N-terminal domain-containing protein</fullName>
    </submittedName>
</protein>
<proteinExistence type="predicted"/>
<gene>
    <name evidence="2" type="ORF">ABS311_20085</name>
</gene>
<evidence type="ECO:0000313" key="2">
    <source>
        <dbReference type="EMBL" id="MER2494183.1"/>
    </source>
</evidence>
<organism evidence="2 3">
    <name type="scientific">Catenovulum sediminis</name>
    <dbReference type="NCBI Taxonomy" id="1740262"/>
    <lineage>
        <taxon>Bacteria</taxon>
        <taxon>Pseudomonadati</taxon>
        <taxon>Pseudomonadota</taxon>
        <taxon>Gammaproteobacteria</taxon>
        <taxon>Alteromonadales</taxon>
        <taxon>Alteromonadaceae</taxon>
        <taxon>Catenovulum</taxon>
    </lineage>
</organism>
<keyword evidence="3" id="KW-1185">Reference proteome</keyword>
<evidence type="ECO:0000313" key="3">
    <source>
        <dbReference type="Proteomes" id="UP001467690"/>
    </source>
</evidence>
<reference evidence="2 3" key="1">
    <citation type="submission" date="2024-06" db="EMBL/GenBank/DDBJ databases">
        <authorList>
            <person name="Chen R.Y."/>
        </authorList>
    </citation>
    <scope>NUCLEOTIDE SEQUENCE [LARGE SCALE GENOMIC DNA]</scope>
    <source>
        <strain evidence="2 3">D2</strain>
    </source>
</reference>